<protein>
    <submittedName>
        <fullName evidence="1">Uncharacterized protein</fullName>
    </submittedName>
</protein>
<evidence type="ECO:0000313" key="2">
    <source>
        <dbReference type="Proteomes" id="UP001156905"/>
    </source>
</evidence>
<reference evidence="2" key="1">
    <citation type="journal article" date="2019" name="Int. J. Syst. Evol. Microbiol.">
        <title>The Global Catalogue of Microorganisms (GCM) 10K type strain sequencing project: providing services to taxonomists for standard genome sequencing and annotation.</title>
        <authorList>
            <consortium name="The Broad Institute Genomics Platform"/>
            <consortium name="The Broad Institute Genome Sequencing Center for Infectious Disease"/>
            <person name="Wu L."/>
            <person name="Ma J."/>
        </authorList>
    </citation>
    <scope>NUCLEOTIDE SEQUENCE [LARGE SCALE GENOMIC DNA]</scope>
    <source>
        <strain evidence="2">NBRC 102520</strain>
    </source>
</reference>
<accession>A0ABQ6BDJ8</accession>
<dbReference type="Gene3D" id="1.10.3290.10">
    <property type="entry name" value="Fido-like domain"/>
    <property type="match status" value="1"/>
</dbReference>
<dbReference type="Proteomes" id="UP001156905">
    <property type="component" value="Unassembled WGS sequence"/>
</dbReference>
<name>A0ABQ6BDJ8_9BRAD</name>
<dbReference type="SUPFAM" id="SSF55729">
    <property type="entry name" value="Acyl-CoA N-acyltransferases (Nat)"/>
    <property type="match status" value="1"/>
</dbReference>
<dbReference type="InterPro" id="IPR036597">
    <property type="entry name" value="Fido-like_dom_sf"/>
</dbReference>
<proteinExistence type="predicted"/>
<keyword evidence="2" id="KW-1185">Reference proteome</keyword>
<evidence type="ECO:0000313" key="1">
    <source>
        <dbReference type="EMBL" id="GLR91863.1"/>
    </source>
</evidence>
<gene>
    <name evidence="1" type="ORF">GCM10007857_85810</name>
</gene>
<dbReference type="Gene3D" id="3.40.630.30">
    <property type="match status" value="1"/>
</dbReference>
<dbReference type="EMBL" id="BSOW01000056">
    <property type="protein sequence ID" value="GLR91863.1"/>
    <property type="molecule type" value="Genomic_DNA"/>
</dbReference>
<organism evidence="1 2">
    <name type="scientific">Bradyrhizobium iriomotense</name>
    <dbReference type="NCBI Taxonomy" id="441950"/>
    <lineage>
        <taxon>Bacteria</taxon>
        <taxon>Pseudomonadati</taxon>
        <taxon>Pseudomonadota</taxon>
        <taxon>Alphaproteobacteria</taxon>
        <taxon>Hyphomicrobiales</taxon>
        <taxon>Nitrobacteraceae</taxon>
        <taxon>Bradyrhizobium</taxon>
    </lineage>
</organism>
<comment type="caution">
    <text evidence="1">The sequence shown here is derived from an EMBL/GenBank/DDBJ whole genome shotgun (WGS) entry which is preliminary data.</text>
</comment>
<sequence>MLSGYDVFDDPYCYKGTAFSKNRARISDAKTLDSFELETLRSLDPLPAGSFTPAHYGGIHRHLFYTWVGKYRTAEYSRAEIRSRIPSTYPLIWIGLFGKLALPGMAPGSSGANFLDVAIRPKSVLNGQFCEIETESLENLPVSLHRLFDPMHATERHCMIEAFSIATAHLFWDALASQARLRHEVFVCRRKLDHFSFAGLEFDELDTPAAIYLIWRERCEAWFGFCARHSPTCSRATGRISSRMEISRIAGCLRGQARVRRQSGLAGDTQNHTPGTSLCGELLSLGGAAGMTAATREHLLSHFIKSGIRWLGPTHEIEGELERAFFVLTPFIRPTANCQEFDIGPRVLLLGPDAISRKDVA</sequence>
<dbReference type="InterPro" id="IPR016181">
    <property type="entry name" value="Acyl_CoA_acyltransferase"/>
</dbReference>